<evidence type="ECO:0000313" key="1">
    <source>
        <dbReference type="EMBL" id="SHE54550.1"/>
    </source>
</evidence>
<proteinExistence type="predicted"/>
<dbReference type="AlphaFoldDB" id="A0A1M4UDB4"/>
<dbReference type="Proteomes" id="UP000184128">
    <property type="component" value="Unassembled WGS sequence"/>
</dbReference>
<sequence length="47" mass="5578">MERITKSIRFPKKLEARISEYQKQNEISTFTQALFELVRTALETKGF</sequence>
<gene>
    <name evidence="1" type="ORF">SAMN02745249_00630</name>
</gene>
<evidence type="ECO:0000313" key="2">
    <source>
        <dbReference type="Proteomes" id="UP000184128"/>
    </source>
</evidence>
<reference evidence="1 2" key="1">
    <citation type="submission" date="2016-11" db="EMBL/GenBank/DDBJ databases">
        <authorList>
            <person name="Jaros S."/>
            <person name="Januszkiewicz K."/>
            <person name="Wedrychowicz H."/>
        </authorList>
    </citation>
    <scope>NUCLEOTIDE SEQUENCE [LARGE SCALE GENOMIC DNA]</scope>
    <source>
        <strain evidence="1 2">DSM 15692</strain>
    </source>
</reference>
<organism evidence="1 2">
    <name type="scientific">Atopostipes suicloacalis DSM 15692</name>
    <dbReference type="NCBI Taxonomy" id="1121025"/>
    <lineage>
        <taxon>Bacteria</taxon>
        <taxon>Bacillati</taxon>
        <taxon>Bacillota</taxon>
        <taxon>Bacilli</taxon>
        <taxon>Lactobacillales</taxon>
        <taxon>Carnobacteriaceae</taxon>
        <taxon>Atopostipes</taxon>
    </lineage>
</organism>
<accession>A0A1M4UDB4</accession>
<name>A0A1M4UDB4_9LACT</name>
<protein>
    <submittedName>
        <fullName evidence="1">Uncharacterized protein</fullName>
    </submittedName>
</protein>
<dbReference type="EMBL" id="FQUF01000008">
    <property type="protein sequence ID" value="SHE54550.1"/>
    <property type="molecule type" value="Genomic_DNA"/>
</dbReference>
<dbReference type="RefSeq" id="WP_200789022.1">
    <property type="nucleotide sequence ID" value="NZ_FQUF01000008.1"/>
</dbReference>
<keyword evidence="2" id="KW-1185">Reference proteome</keyword>